<dbReference type="Pfam" id="PF13385">
    <property type="entry name" value="Laminin_G_3"/>
    <property type="match status" value="1"/>
</dbReference>
<dbReference type="InterPro" id="IPR013320">
    <property type="entry name" value="ConA-like_dom_sf"/>
</dbReference>
<gene>
    <name evidence="1" type="ORF">IPJ27_23630</name>
</gene>
<dbReference type="EMBL" id="JADJMH010000037">
    <property type="protein sequence ID" value="MBK7677495.1"/>
    <property type="molecule type" value="Genomic_DNA"/>
</dbReference>
<name>A0A935UJA5_9PROT</name>
<evidence type="ECO:0000313" key="2">
    <source>
        <dbReference type="Proteomes" id="UP000697998"/>
    </source>
</evidence>
<sequence>MDLFDAHYDQVSLLVPMNSHLGTPTWADFSKSARALSPAGTPRFASYYANSRKDGLWVTYFNGGSSLTLPDNANVANFGTGDFTVELRLALHDGGHGSAWPRILETNDYPNPGGWGLVGSASENPGRLRFDLSDGAPLLITQSALTNLTDYHVAITRAAGQLRLFLDGVLQGALASAHDFSANRFRMGSNLNPSPGEYFKGWVRDLRITPGVARYTADFTPPVVNSFYRGPEVVSRTLPQTLASAFRFGQLGEPTEQTKGIQALRRVAPNPQIGRGVVVRNVALGYQAGDRTVALSGTTKVKALPADLPVARPVRLYRNDTGALVAETQSSVDGSYTFQGLSLDQRYFVVAFDPTHLHRAVVADHLTAERIP</sequence>
<proteinExistence type="predicted"/>
<dbReference type="SUPFAM" id="SSF49899">
    <property type="entry name" value="Concanavalin A-like lectins/glucanases"/>
    <property type="match status" value="1"/>
</dbReference>
<protein>
    <submittedName>
        <fullName evidence="1">LamG domain-containing protein</fullName>
    </submittedName>
</protein>
<comment type="caution">
    <text evidence="1">The sequence shown here is derived from an EMBL/GenBank/DDBJ whole genome shotgun (WGS) entry which is preliminary data.</text>
</comment>
<reference evidence="1 2" key="1">
    <citation type="submission" date="2020-10" db="EMBL/GenBank/DDBJ databases">
        <title>Connecting structure to function with the recovery of over 1000 high-quality activated sludge metagenome-assembled genomes encoding full-length rRNA genes using long-read sequencing.</title>
        <authorList>
            <person name="Singleton C.M."/>
            <person name="Petriglieri F."/>
            <person name="Kristensen J.M."/>
            <person name="Kirkegaard R.H."/>
            <person name="Michaelsen T.Y."/>
            <person name="Andersen M.H."/>
            <person name="Karst S.M."/>
            <person name="Dueholm M.S."/>
            <person name="Nielsen P.H."/>
            <person name="Albertsen M."/>
        </authorList>
    </citation>
    <scope>NUCLEOTIDE SEQUENCE [LARGE SCALE GENOMIC DNA]</scope>
    <source>
        <strain evidence="1">EsbW_18-Q3-R4-48_BATAC.285</strain>
    </source>
</reference>
<evidence type="ECO:0000313" key="1">
    <source>
        <dbReference type="EMBL" id="MBK7677495.1"/>
    </source>
</evidence>
<accession>A0A935UJA5</accession>
<organism evidence="1 2">
    <name type="scientific">Candidatus Accumulibacter proximus</name>
    <dbReference type="NCBI Taxonomy" id="2954385"/>
    <lineage>
        <taxon>Bacteria</taxon>
        <taxon>Pseudomonadati</taxon>
        <taxon>Pseudomonadota</taxon>
        <taxon>Betaproteobacteria</taxon>
        <taxon>Candidatus Accumulibacter</taxon>
    </lineage>
</organism>
<dbReference type="AlphaFoldDB" id="A0A935UJA5"/>
<dbReference type="Proteomes" id="UP000697998">
    <property type="component" value="Unassembled WGS sequence"/>
</dbReference>
<dbReference type="Gene3D" id="2.60.120.200">
    <property type="match status" value="1"/>
</dbReference>